<gene>
    <name evidence="1" type="ORF">L1I42_12140</name>
</gene>
<evidence type="ECO:0000313" key="1">
    <source>
        <dbReference type="EMBL" id="MCF4099242.1"/>
    </source>
</evidence>
<comment type="caution">
    <text evidence="1">The sequence shown here is derived from an EMBL/GenBank/DDBJ whole genome shotgun (WGS) entry which is preliminary data.</text>
</comment>
<name>A0ABS9E8R4_9HYPH</name>
<proteinExistence type="predicted"/>
<reference evidence="1 2" key="1">
    <citation type="submission" date="2022-01" db="EMBL/GenBank/DDBJ databases">
        <title>Maritalea mediterranea sp. nov., isolated from marine plastic residues from the Malva-rosa beach (Valencia, Spain).</title>
        <authorList>
            <person name="Vidal-Verdu A."/>
            <person name="Molina-Menor E."/>
            <person name="Pascual J."/>
            <person name="Pereto J."/>
            <person name="Porcar M."/>
        </authorList>
    </citation>
    <scope>NUCLEOTIDE SEQUENCE [LARGE SCALE GENOMIC DNA]</scope>
    <source>
        <strain evidence="1 2">P4.10X</strain>
    </source>
</reference>
<dbReference type="RefSeq" id="WP_236114818.1">
    <property type="nucleotide sequence ID" value="NZ_JAKGTI010000002.1"/>
</dbReference>
<dbReference type="Proteomes" id="UP001201217">
    <property type="component" value="Unassembled WGS sequence"/>
</dbReference>
<dbReference type="EMBL" id="JAKGTI010000002">
    <property type="protein sequence ID" value="MCF4099242.1"/>
    <property type="molecule type" value="Genomic_DNA"/>
</dbReference>
<evidence type="ECO:0000313" key="2">
    <source>
        <dbReference type="Proteomes" id="UP001201217"/>
    </source>
</evidence>
<accession>A0ABS9E8R4</accession>
<keyword evidence="2" id="KW-1185">Reference proteome</keyword>
<organism evidence="1 2">
    <name type="scientific">Maritalea mediterranea</name>
    <dbReference type="NCBI Taxonomy" id="2909667"/>
    <lineage>
        <taxon>Bacteria</taxon>
        <taxon>Pseudomonadati</taxon>
        <taxon>Pseudomonadota</taxon>
        <taxon>Alphaproteobacteria</taxon>
        <taxon>Hyphomicrobiales</taxon>
        <taxon>Devosiaceae</taxon>
        <taxon>Maritalea</taxon>
    </lineage>
</organism>
<protein>
    <submittedName>
        <fullName evidence="1">Uncharacterized protein</fullName>
    </submittedName>
</protein>
<sequence>MLKSLLHGSTKSFEKQYGYDAGYMHQIIDVSSTAGLRLGLLPMLSQYRGPKAAKAIWAGAALAFMLDADCGSCAQLIVDQSIELGVDPKQLEICAKGEADPSHDCRLGFLFAQAAISGAMDVGELRAEIVRRYGEEAAVAAGFAAACGRVYPVLKRAMGNVDACALLRFEPAVQNAPA</sequence>